<reference evidence="3" key="1">
    <citation type="submission" date="2017-02" db="UniProtKB">
        <authorList>
            <consortium name="WormBaseParasite"/>
        </authorList>
    </citation>
    <scope>IDENTIFICATION</scope>
</reference>
<keyword evidence="1" id="KW-1133">Transmembrane helix</keyword>
<keyword evidence="2" id="KW-1185">Reference proteome</keyword>
<dbReference type="AlphaFoldDB" id="A0A0M3HJI4"/>
<keyword evidence="1" id="KW-0812">Transmembrane</keyword>
<feature type="transmembrane region" description="Helical" evidence="1">
    <location>
        <begin position="74"/>
        <end position="91"/>
    </location>
</feature>
<sequence length="116" mass="13966">LYVCELRFSRCERDGLPVPAKRFRWTERLRSSLKQLVTVLFFNLEMQCTSVGDIYPTVVQYLFGNILPSFKGRISFEFVFGVFFSFLFFFIEIGTSEWEIIHHDWFHYLSLIIRYI</sequence>
<accession>A0A0M3HJI4</accession>
<dbReference type="Proteomes" id="UP000036681">
    <property type="component" value="Unplaced"/>
</dbReference>
<evidence type="ECO:0000313" key="3">
    <source>
        <dbReference type="WBParaSite" id="ALUE_0000167901-mRNA-1"/>
    </source>
</evidence>
<dbReference type="WBParaSite" id="ALUE_0000167901-mRNA-1">
    <property type="protein sequence ID" value="ALUE_0000167901-mRNA-1"/>
    <property type="gene ID" value="ALUE_0000167901"/>
</dbReference>
<evidence type="ECO:0000256" key="1">
    <source>
        <dbReference type="SAM" id="Phobius"/>
    </source>
</evidence>
<organism evidence="2 3">
    <name type="scientific">Ascaris lumbricoides</name>
    <name type="common">Giant roundworm</name>
    <dbReference type="NCBI Taxonomy" id="6252"/>
    <lineage>
        <taxon>Eukaryota</taxon>
        <taxon>Metazoa</taxon>
        <taxon>Ecdysozoa</taxon>
        <taxon>Nematoda</taxon>
        <taxon>Chromadorea</taxon>
        <taxon>Rhabditida</taxon>
        <taxon>Spirurina</taxon>
        <taxon>Ascaridomorpha</taxon>
        <taxon>Ascaridoidea</taxon>
        <taxon>Ascarididae</taxon>
        <taxon>Ascaris</taxon>
    </lineage>
</organism>
<evidence type="ECO:0000313" key="2">
    <source>
        <dbReference type="Proteomes" id="UP000036681"/>
    </source>
</evidence>
<name>A0A0M3HJI4_ASCLU</name>
<proteinExistence type="predicted"/>
<protein>
    <submittedName>
        <fullName evidence="3">Ion_trans domain-containing protein</fullName>
    </submittedName>
</protein>
<keyword evidence="1" id="KW-0472">Membrane</keyword>